<name>A0ABR2YH26_9CHLO</name>
<evidence type="ECO:0000256" key="6">
    <source>
        <dbReference type="SAM" id="Phobius"/>
    </source>
</evidence>
<dbReference type="EMBL" id="JALJOT010000012">
    <property type="protein sequence ID" value="KAK9904991.1"/>
    <property type="molecule type" value="Genomic_DNA"/>
</dbReference>
<feature type="transmembrane region" description="Helical" evidence="6">
    <location>
        <begin position="430"/>
        <end position="448"/>
    </location>
</feature>
<feature type="transmembrane region" description="Helical" evidence="6">
    <location>
        <begin position="368"/>
        <end position="391"/>
    </location>
</feature>
<dbReference type="PANTHER" id="PTHR11040">
    <property type="entry name" value="ZINC/IRON TRANSPORTER"/>
    <property type="match status" value="1"/>
</dbReference>
<gene>
    <name evidence="7" type="ORF">WJX75_007293</name>
</gene>
<feature type="compositionally biased region" description="Polar residues" evidence="5">
    <location>
        <begin position="184"/>
        <end position="198"/>
    </location>
</feature>
<feature type="region of interest" description="Disordered" evidence="5">
    <location>
        <begin position="182"/>
        <end position="210"/>
    </location>
</feature>
<feature type="transmembrane region" description="Helical" evidence="6">
    <location>
        <begin position="301"/>
        <end position="322"/>
    </location>
</feature>
<evidence type="ECO:0000313" key="7">
    <source>
        <dbReference type="EMBL" id="KAK9904991.1"/>
    </source>
</evidence>
<evidence type="ECO:0000256" key="5">
    <source>
        <dbReference type="SAM" id="MobiDB-lite"/>
    </source>
</evidence>
<proteinExistence type="predicted"/>
<evidence type="ECO:0000313" key="8">
    <source>
        <dbReference type="Proteomes" id="UP001491310"/>
    </source>
</evidence>
<evidence type="ECO:0000256" key="2">
    <source>
        <dbReference type="ARBA" id="ARBA00022692"/>
    </source>
</evidence>
<feature type="transmembrane region" description="Helical" evidence="6">
    <location>
        <begin position="397"/>
        <end position="418"/>
    </location>
</feature>
<feature type="transmembrane region" description="Helical" evidence="6">
    <location>
        <begin position="45"/>
        <end position="68"/>
    </location>
</feature>
<evidence type="ECO:0000256" key="3">
    <source>
        <dbReference type="ARBA" id="ARBA00022989"/>
    </source>
</evidence>
<feature type="transmembrane region" description="Helical" evidence="6">
    <location>
        <begin position="80"/>
        <end position="97"/>
    </location>
</feature>
<keyword evidence="8" id="KW-1185">Reference proteome</keyword>
<comment type="caution">
    <text evidence="7">The sequence shown here is derived from an EMBL/GenBank/DDBJ whole genome shotgun (WGS) entry which is preliminary data.</text>
</comment>
<feature type="transmembrane region" description="Helical" evidence="6">
    <location>
        <begin position="6"/>
        <end position="33"/>
    </location>
</feature>
<organism evidence="7 8">
    <name type="scientific">Coccomyxa subellipsoidea</name>
    <dbReference type="NCBI Taxonomy" id="248742"/>
    <lineage>
        <taxon>Eukaryota</taxon>
        <taxon>Viridiplantae</taxon>
        <taxon>Chlorophyta</taxon>
        <taxon>core chlorophytes</taxon>
        <taxon>Trebouxiophyceae</taxon>
        <taxon>Trebouxiophyceae incertae sedis</taxon>
        <taxon>Coccomyxaceae</taxon>
        <taxon>Coccomyxa</taxon>
    </lineage>
</organism>
<keyword evidence="4 6" id="KW-0472">Membrane</keyword>
<dbReference type="Pfam" id="PF02535">
    <property type="entry name" value="Zip"/>
    <property type="match status" value="1"/>
</dbReference>
<dbReference type="PANTHER" id="PTHR11040:SF140">
    <property type="entry name" value="ZRT (ZRT), IRT- (IRT-) LIKE PROTEIN TRANSPORTER"/>
    <property type="match status" value="1"/>
</dbReference>
<keyword evidence="2 6" id="KW-0812">Transmembrane</keyword>
<reference evidence="7 8" key="1">
    <citation type="journal article" date="2024" name="Nat. Commun.">
        <title>Phylogenomics reveals the evolutionary origins of lichenization in chlorophyte algae.</title>
        <authorList>
            <person name="Puginier C."/>
            <person name="Libourel C."/>
            <person name="Otte J."/>
            <person name="Skaloud P."/>
            <person name="Haon M."/>
            <person name="Grisel S."/>
            <person name="Petersen M."/>
            <person name="Berrin J.G."/>
            <person name="Delaux P.M."/>
            <person name="Dal Grande F."/>
            <person name="Keller J."/>
        </authorList>
    </citation>
    <scope>NUCLEOTIDE SEQUENCE [LARGE SCALE GENOMIC DNA]</scope>
    <source>
        <strain evidence="7 8">SAG 216-7</strain>
    </source>
</reference>
<sequence>MVLGTVLFNTLAALFLLVIALAGAYLPVFLSYLGKKAGAVGGRSLAYVLGNMLSAGVMISAGFVHLLGTAIKELDPMNRFPLAPFLCGLGFLVTLVADQVAGILSERNGWHGEGGGHCHSAALDSDMTLLQHVLVVDPAHHARTPGSPDIKNESGDVLKSMPKVLEVEDGSVRFAAVAEDSDRVTNGNADHSTSSINGEETGEEDGRVNGKRRSIGQLQGEGRLGNGVLLGNITASSAQRGNLMQRTVSLPQNSQESEIVRLVGDNVDSVTGEVRGQAVKAESLSGRSPQAAGAAEQLQNVASVSFLTAALMGVALCFHSVLEGMAMGAQANIVDSVHIFIAIAAHKGLAAYALGSSVVDSQASMRKFWTVIGSFASATPVGILLGVVLSSVSNSDAAASVSALASGTFLYVAFMEVIPRELAMSSHRTAKLVMLMAGFAAMSLLAIWA</sequence>
<accession>A0ABR2YH26</accession>
<feature type="transmembrane region" description="Helical" evidence="6">
    <location>
        <begin position="337"/>
        <end position="356"/>
    </location>
</feature>
<comment type="subcellular location">
    <subcellularLocation>
        <location evidence="1">Membrane</location>
        <topology evidence="1">Multi-pass membrane protein</topology>
    </subcellularLocation>
</comment>
<dbReference type="InterPro" id="IPR003689">
    <property type="entry name" value="ZIP"/>
</dbReference>
<dbReference type="Proteomes" id="UP001491310">
    <property type="component" value="Unassembled WGS sequence"/>
</dbReference>
<evidence type="ECO:0000256" key="4">
    <source>
        <dbReference type="ARBA" id="ARBA00023136"/>
    </source>
</evidence>
<evidence type="ECO:0000256" key="1">
    <source>
        <dbReference type="ARBA" id="ARBA00004141"/>
    </source>
</evidence>
<protein>
    <recommendedName>
        <fullName evidence="9">Zinc/iron permease</fullName>
    </recommendedName>
</protein>
<evidence type="ECO:0008006" key="9">
    <source>
        <dbReference type="Google" id="ProtNLM"/>
    </source>
</evidence>
<keyword evidence="3 6" id="KW-1133">Transmembrane helix</keyword>